<evidence type="ECO:0000313" key="11">
    <source>
        <dbReference type="Proteomes" id="UP001562354"/>
    </source>
</evidence>
<dbReference type="PANTHER" id="PTHR31668:SF18">
    <property type="entry name" value="MALTOSE FERMENTATION REGULATORY PROTEIN MAL13-RELATED"/>
    <property type="match status" value="1"/>
</dbReference>
<evidence type="ECO:0000256" key="7">
    <source>
        <dbReference type="ARBA" id="ARBA00023242"/>
    </source>
</evidence>
<feature type="compositionally biased region" description="Polar residues" evidence="8">
    <location>
        <begin position="592"/>
        <end position="608"/>
    </location>
</feature>
<keyword evidence="6" id="KW-0804">Transcription</keyword>
<dbReference type="CDD" id="cd12148">
    <property type="entry name" value="fungal_TF_MHR"/>
    <property type="match status" value="1"/>
</dbReference>
<sequence length="608" mass="67639">MPQETGETRHSATKQASSIRRACDCCRKRKVRCNGESPCGPCRKAAIRCCYLQPPKKKGPKGLRSAQVLRALREIDEATPHSNDFPCSPNSFLDGYSQLSLSSESSPGGGSGVEHPLPPTSIAQGYAFYPTGAHGHPQPLPTDPALLAAAYAFDGTWHSAAMPATEPRWSSLESRPMLPDVANARFYPYVHIFFNNLFPIMPVIDPKIYLDHRLYSPATAMTPETHSFLCALSAATIVQLSSSVPLPSFDPLPGRPSSEGDMFVEECLRTRQRYDYISKPTSLTVITSFFLFAYYGNKEGERSEKAWHYLQESISFAEIMDLDDDRALARDDPIEAQWKRRLFWLLFITERAYAIQRRKHTRLQPSIELPLLFDSEDPRLLNGFVTLVHLYSAIDQKFIGIWRGTRQRALCSASWLAETQSSLDTVALAMENIIETQHLDISVSREWLHVLVWQMGVSNGLIWGRGQGGMRLEYPVELARRVVRITEDANPLALDSHGIGMEQKLSDIGGCVADVLRCAAGDTSDTFAHGRQYLSSIVKRLSVMRGRESRYLEPLMLKVDTLLDQGVPRGIMDLSLPPPPPTTTSDVDGYSAPSTASCRSTAIQGSKK</sequence>
<dbReference type="PANTHER" id="PTHR31668">
    <property type="entry name" value="GLUCOSE TRANSPORT TRANSCRIPTION REGULATOR RGT1-RELATED-RELATED"/>
    <property type="match status" value="1"/>
</dbReference>
<evidence type="ECO:0000256" key="8">
    <source>
        <dbReference type="SAM" id="MobiDB-lite"/>
    </source>
</evidence>
<dbReference type="RefSeq" id="XP_069202673.1">
    <property type="nucleotide sequence ID" value="XM_069344849.1"/>
</dbReference>
<keyword evidence="5" id="KW-0238">DNA-binding</keyword>
<dbReference type="Pfam" id="PF00172">
    <property type="entry name" value="Zn_clus"/>
    <property type="match status" value="1"/>
</dbReference>
<dbReference type="EMBL" id="JBFMKM010000004">
    <property type="protein sequence ID" value="KAL1306400.1"/>
    <property type="molecule type" value="Genomic_DNA"/>
</dbReference>
<evidence type="ECO:0000256" key="3">
    <source>
        <dbReference type="ARBA" id="ARBA00022833"/>
    </source>
</evidence>
<dbReference type="SMART" id="SM00066">
    <property type="entry name" value="GAL4"/>
    <property type="match status" value="1"/>
</dbReference>
<dbReference type="GeneID" id="95978807"/>
<proteinExistence type="predicted"/>
<feature type="domain" description="Zn(2)-C6 fungal-type" evidence="9">
    <location>
        <begin position="22"/>
        <end position="51"/>
    </location>
</feature>
<dbReference type="InterPro" id="IPR001138">
    <property type="entry name" value="Zn2Cys6_DnaBD"/>
</dbReference>
<reference evidence="10 11" key="1">
    <citation type="submission" date="2024-07" db="EMBL/GenBank/DDBJ databases">
        <title>Draft sequence of the Neodothiora populina.</title>
        <authorList>
            <person name="Drown D.D."/>
            <person name="Schuette U.S."/>
            <person name="Buechlein A.B."/>
            <person name="Rusch D.R."/>
            <person name="Winton L.W."/>
            <person name="Adams G.A."/>
        </authorList>
    </citation>
    <scope>NUCLEOTIDE SEQUENCE [LARGE SCALE GENOMIC DNA]</scope>
    <source>
        <strain evidence="10 11">CPC 39397</strain>
    </source>
</reference>
<protein>
    <recommendedName>
        <fullName evidence="9">Zn(2)-C6 fungal-type domain-containing protein</fullName>
    </recommendedName>
</protein>
<dbReference type="InterPro" id="IPR036864">
    <property type="entry name" value="Zn2-C6_fun-type_DNA-bd_sf"/>
</dbReference>
<keyword evidence="2" id="KW-0479">Metal-binding</keyword>
<dbReference type="InterPro" id="IPR050797">
    <property type="entry name" value="Carb_Metab_Trans_Reg"/>
</dbReference>
<keyword evidence="3" id="KW-0862">Zinc</keyword>
<feature type="region of interest" description="Disordered" evidence="8">
    <location>
        <begin position="570"/>
        <end position="608"/>
    </location>
</feature>
<dbReference type="PROSITE" id="PS50048">
    <property type="entry name" value="ZN2_CY6_FUNGAL_2"/>
    <property type="match status" value="1"/>
</dbReference>
<keyword evidence="11" id="KW-1185">Reference proteome</keyword>
<name>A0ABR3PKZ8_9PEZI</name>
<accession>A0ABR3PKZ8</accession>
<evidence type="ECO:0000313" key="10">
    <source>
        <dbReference type="EMBL" id="KAL1306400.1"/>
    </source>
</evidence>
<dbReference type="CDD" id="cd00067">
    <property type="entry name" value="GAL4"/>
    <property type="match status" value="1"/>
</dbReference>
<dbReference type="InterPro" id="IPR007219">
    <property type="entry name" value="XnlR_reg_dom"/>
</dbReference>
<keyword evidence="4" id="KW-0805">Transcription regulation</keyword>
<dbReference type="Proteomes" id="UP001562354">
    <property type="component" value="Unassembled WGS sequence"/>
</dbReference>
<organism evidence="10 11">
    <name type="scientific">Neodothiora populina</name>
    <dbReference type="NCBI Taxonomy" id="2781224"/>
    <lineage>
        <taxon>Eukaryota</taxon>
        <taxon>Fungi</taxon>
        <taxon>Dikarya</taxon>
        <taxon>Ascomycota</taxon>
        <taxon>Pezizomycotina</taxon>
        <taxon>Dothideomycetes</taxon>
        <taxon>Dothideomycetidae</taxon>
        <taxon>Dothideales</taxon>
        <taxon>Dothioraceae</taxon>
        <taxon>Neodothiora</taxon>
    </lineage>
</organism>
<dbReference type="Pfam" id="PF04082">
    <property type="entry name" value="Fungal_trans"/>
    <property type="match status" value="1"/>
</dbReference>
<comment type="subcellular location">
    <subcellularLocation>
        <location evidence="1">Nucleus</location>
    </subcellularLocation>
</comment>
<dbReference type="PROSITE" id="PS00463">
    <property type="entry name" value="ZN2_CY6_FUNGAL_1"/>
    <property type="match status" value="1"/>
</dbReference>
<evidence type="ECO:0000259" key="9">
    <source>
        <dbReference type="PROSITE" id="PS50048"/>
    </source>
</evidence>
<evidence type="ECO:0000256" key="4">
    <source>
        <dbReference type="ARBA" id="ARBA00023015"/>
    </source>
</evidence>
<dbReference type="SUPFAM" id="SSF57701">
    <property type="entry name" value="Zn2/Cys6 DNA-binding domain"/>
    <property type="match status" value="1"/>
</dbReference>
<gene>
    <name evidence="10" type="ORF">AAFC00_005107</name>
</gene>
<evidence type="ECO:0000256" key="2">
    <source>
        <dbReference type="ARBA" id="ARBA00022723"/>
    </source>
</evidence>
<evidence type="ECO:0000256" key="6">
    <source>
        <dbReference type="ARBA" id="ARBA00023163"/>
    </source>
</evidence>
<keyword evidence="7" id="KW-0539">Nucleus</keyword>
<evidence type="ECO:0000256" key="5">
    <source>
        <dbReference type="ARBA" id="ARBA00023125"/>
    </source>
</evidence>
<comment type="caution">
    <text evidence="10">The sequence shown here is derived from an EMBL/GenBank/DDBJ whole genome shotgun (WGS) entry which is preliminary data.</text>
</comment>
<dbReference type="Gene3D" id="4.10.240.10">
    <property type="entry name" value="Zn(2)-C6 fungal-type DNA-binding domain"/>
    <property type="match status" value="1"/>
</dbReference>
<evidence type="ECO:0000256" key="1">
    <source>
        <dbReference type="ARBA" id="ARBA00004123"/>
    </source>
</evidence>